<keyword evidence="3" id="KW-1185">Reference proteome</keyword>
<feature type="region of interest" description="Disordered" evidence="1">
    <location>
        <begin position="84"/>
        <end position="155"/>
    </location>
</feature>
<comment type="caution">
    <text evidence="2">The sequence shown here is derived from an EMBL/GenBank/DDBJ whole genome shotgun (WGS) entry which is preliminary data.</text>
</comment>
<dbReference type="Proteomes" id="UP001152622">
    <property type="component" value="Chromosome 13"/>
</dbReference>
<organism evidence="2 3">
    <name type="scientific">Synaphobranchus kaupii</name>
    <name type="common">Kaup's arrowtooth eel</name>
    <dbReference type="NCBI Taxonomy" id="118154"/>
    <lineage>
        <taxon>Eukaryota</taxon>
        <taxon>Metazoa</taxon>
        <taxon>Chordata</taxon>
        <taxon>Craniata</taxon>
        <taxon>Vertebrata</taxon>
        <taxon>Euteleostomi</taxon>
        <taxon>Actinopterygii</taxon>
        <taxon>Neopterygii</taxon>
        <taxon>Teleostei</taxon>
        <taxon>Anguilliformes</taxon>
        <taxon>Synaphobranchidae</taxon>
        <taxon>Synaphobranchus</taxon>
    </lineage>
</organism>
<accession>A0A9Q1ERE9</accession>
<protein>
    <submittedName>
        <fullName evidence="2">Uncharacterized protein</fullName>
    </submittedName>
</protein>
<evidence type="ECO:0000313" key="3">
    <source>
        <dbReference type="Proteomes" id="UP001152622"/>
    </source>
</evidence>
<sequence>MEKGLAVACGYWHVGCPNDAVVDTAWGKQLLCLTGAERSCVGGIVDKLSLAFQVPPSPIVRSLNFKSVLSCQIGWKRKLRTEPTRYQETNLRLHGSRLQSEGPHGGGMGRQDEAQLPCCLSRRPSAPTLDGSPQCSSTSSRNTPQTNTTGSFTGD</sequence>
<feature type="compositionally biased region" description="Polar residues" evidence="1">
    <location>
        <begin position="131"/>
        <end position="155"/>
    </location>
</feature>
<reference evidence="2" key="1">
    <citation type="journal article" date="2023" name="Science">
        <title>Genome structures resolve the early diversification of teleost fishes.</title>
        <authorList>
            <person name="Parey E."/>
            <person name="Louis A."/>
            <person name="Montfort J."/>
            <person name="Bouchez O."/>
            <person name="Roques C."/>
            <person name="Iampietro C."/>
            <person name="Lluch J."/>
            <person name="Castinel A."/>
            <person name="Donnadieu C."/>
            <person name="Desvignes T."/>
            <person name="Floi Bucao C."/>
            <person name="Jouanno E."/>
            <person name="Wen M."/>
            <person name="Mejri S."/>
            <person name="Dirks R."/>
            <person name="Jansen H."/>
            <person name="Henkel C."/>
            <person name="Chen W.J."/>
            <person name="Zahm M."/>
            <person name="Cabau C."/>
            <person name="Klopp C."/>
            <person name="Thompson A.W."/>
            <person name="Robinson-Rechavi M."/>
            <person name="Braasch I."/>
            <person name="Lecointre G."/>
            <person name="Bobe J."/>
            <person name="Postlethwait J.H."/>
            <person name="Berthelot C."/>
            <person name="Roest Crollius H."/>
            <person name="Guiguen Y."/>
        </authorList>
    </citation>
    <scope>NUCLEOTIDE SEQUENCE</scope>
    <source>
        <strain evidence="2">WJC10195</strain>
    </source>
</reference>
<dbReference type="EMBL" id="JAINUF010000013">
    <property type="protein sequence ID" value="KAJ8343643.1"/>
    <property type="molecule type" value="Genomic_DNA"/>
</dbReference>
<evidence type="ECO:0000313" key="2">
    <source>
        <dbReference type="EMBL" id="KAJ8343643.1"/>
    </source>
</evidence>
<proteinExistence type="predicted"/>
<name>A0A9Q1ERE9_SYNKA</name>
<gene>
    <name evidence="2" type="ORF">SKAU_G00309720</name>
</gene>
<evidence type="ECO:0000256" key="1">
    <source>
        <dbReference type="SAM" id="MobiDB-lite"/>
    </source>
</evidence>
<dbReference type="AlphaFoldDB" id="A0A9Q1ERE9"/>